<dbReference type="RefSeq" id="WP_008823826.1">
    <property type="nucleotide sequence ID" value="NZ_JRNJ01000028.1"/>
</dbReference>
<accession>A0AAW3FGU9</accession>
<evidence type="ECO:0000313" key="7">
    <source>
        <dbReference type="EMBL" id="KGF29608.1"/>
    </source>
</evidence>
<evidence type="ECO:0000256" key="5">
    <source>
        <dbReference type="RuleBase" id="RU363019"/>
    </source>
</evidence>
<dbReference type="InterPro" id="IPR024936">
    <property type="entry name" value="Cyclophilin-type_PPIase"/>
</dbReference>
<evidence type="ECO:0000256" key="4">
    <source>
        <dbReference type="ARBA" id="ARBA00023235"/>
    </source>
</evidence>
<dbReference type="InterPro" id="IPR029000">
    <property type="entry name" value="Cyclophilin-like_dom_sf"/>
</dbReference>
<dbReference type="Gene3D" id="2.40.100.10">
    <property type="entry name" value="Cyclophilin-like"/>
    <property type="match status" value="1"/>
</dbReference>
<dbReference type="EMBL" id="JRNJ01000028">
    <property type="protein sequence ID" value="KGF29608.1"/>
    <property type="molecule type" value="Genomic_DNA"/>
</dbReference>
<dbReference type="InterPro" id="IPR044666">
    <property type="entry name" value="Cyclophilin_A-like"/>
</dbReference>
<dbReference type="GO" id="GO:0006457">
    <property type="term" value="P:protein folding"/>
    <property type="evidence" value="ECO:0007669"/>
    <property type="project" value="InterPro"/>
</dbReference>
<evidence type="ECO:0000256" key="1">
    <source>
        <dbReference type="ARBA" id="ARBA00002388"/>
    </source>
</evidence>
<dbReference type="AlphaFoldDB" id="A0AAW3FGU9"/>
<dbReference type="SUPFAM" id="SSF50891">
    <property type="entry name" value="Cyclophilin-like"/>
    <property type="match status" value="1"/>
</dbReference>
<proteinExistence type="inferred from homology"/>
<dbReference type="CDD" id="cd00317">
    <property type="entry name" value="cyclophilin"/>
    <property type="match status" value="1"/>
</dbReference>
<organism evidence="7 8">
    <name type="scientific">Prevotella histicola JCM 15637 = DNF00424</name>
    <dbReference type="NCBI Taxonomy" id="1236504"/>
    <lineage>
        <taxon>Bacteria</taxon>
        <taxon>Pseudomonadati</taxon>
        <taxon>Bacteroidota</taxon>
        <taxon>Bacteroidia</taxon>
        <taxon>Bacteroidales</taxon>
        <taxon>Prevotellaceae</taxon>
        <taxon>Prevotella</taxon>
    </lineage>
</organism>
<evidence type="ECO:0000259" key="6">
    <source>
        <dbReference type="PROSITE" id="PS50072"/>
    </source>
</evidence>
<protein>
    <recommendedName>
        <fullName evidence="5">Peptidyl-prolyl cis-trans isomerase</fullName>
        <shortName evidence="5">PPIase</shortName>
        <ecNumber evidence="5">5.2.1.8</ecNumber>
    </recommendedName>
</protein>
<dbReference type="PRINTS" id="PR00153">
    <property type="entry name" value="CSAPPISMRASE"/>
</dbReference>
<comment type="function">
    <text evidence="1 5">PPIases accelerate the folding of proteins. It catalyzes the cis-trans isomerization of proline imidic peptide bonds in oligopeptides.</text>
</comment>
<keyword evidence="4 5" id="KW-0413">Isomerase</keyword>
<keyword evidence="3 5" id="KW-0697">Rotamase</keyword>
<feature type="domain" description="PPIase cyclophilin-type" evidence="6">
    <location>
        <begin position="36"/>
        <end position="230"/>
    </location>
</feature>
<dbReference type="PIRSF" id="PIRSF001467">
    <property type="entry name" value="Peptidylpro_ismrse"/>
    <property type="match status" value="1"/>
</dbReference>
<gene>
    <name evidence="7" type="ORF">HMPREF2132_02230</name>
</gene>
<sequence length="232" mass="26171">MRKKIFTLLAIFLAFTAVTMQAQTVQDAPRHEVLLETDSGDIRIELFNETPKHRDNFLRLVRSGAYDGVLFHRVIKDFMIQTGDVGSKNAKPGEAVGDTPETYTVPAEICFPKLFHHRGALGAAREGDDVNPKRESSATQFYIVWGYKFTDGQLDKVQQRLNERTDSTVQLTPEVREAYKTVGGTPHLDGQYTVFGQVIQGLDIVDLIQRQPGDKNDRPLNDTRIRRALVVK</sequence>
<comment type="caution">
    <text evidence="7">The sequence shown here is derived from an EMBL/GenBank/DDBJ whole genome shotgun (WGS) entry which is preliminary data.</text>
</comment>
<dbReference type="Proteomes" id="UP000029533">
    <property type="component" value="Unassembled WGS sequence"/>
</dbReference>
<keyword evidence="5" id="KW-0732">Signal</keyword>
<dbReference type="EC" id="5.2.1.8" evidence="5"/>
<feature type="signal peptide" evidence="5">
    <location>
        <begin position="1"/>
        <end position="22"/>
    </location>
</feature>
<name>A0AAW3FGU9_9BACT</name>
<dbReference type="GO" id="GO:0003755">
    <property type="term" value="F:peptidyl-prolyl cis-trans isomerase activity"/>
    <property type="evidence" value="ECO:0007669"/>
    <property type="project" value="UniProtKB-UniRule"/>
</dbReference>
<dbReference type="InterPro" id="IPR002130">
    <property type="entry name" value="Cyclophilin-type_PPIase_dom"/>
</dbReference>
<evidence type="ECO:0000313" key="8">
    <source>
        <dbReference type="Proteomes" id="UP000029533"/>
    </source>
</evidence>
<feature type="chain" id="PRO_5043111342" description="Peptidyl-prolyl cis-trans isomerase" evidence="5">
    <location>
        <begin position="23"/>
        <end position="232"/>
    </location>
</feature>
<comment type="similarity">
    <text evidence="2 5">Belongs to the cyclophilin-type PPIase family.</text>
</comment>
<dbReference type="PROSITE" id="PS50072">
    <property type="entry name" value="CSA_PPIASE_2"/>
    <property type="match status" value="1"/>
</dbReference>
<dbReference type="PANTHER" id="PTHR45625">
    <property type="entry name" value="PEPTIDYL-PROLYL CIS-TRANS ISOMERASE-RELATED"/>
    <property type="match status" value="1"/>
</dbReference>
<dbReference type="GeneID" id="66732469"/>
<comment type="catalytic activity">
    <reaction evidence="5">
        <text>[protein]-peptidylproline (omega=180) = [protein]-peptidylproline (omega=0)</text>
        <dbReference type="Rhea" id="RHEA:16237"/>
        <dbReference type="Rhea" id="RHEA-COMP:10747"/>
        <dbReference type="Rhea" id="RHEA-COMP:10748"/>
        <dbReference type="ChEBI" id="CHEBI:83833"/>
        <dbReference type="ChEBI" id="CHEBI:83834"/>
        <dbReference type="EC" id="5.2.1.8"/>
    </reaction>
</comment>
<reference evidence="7 8" key="1">
    <citation type="submission" date="2014-07" db="EMBL/GenBank/DDBJ databases">
        <authorList>
            <person name="McCorrison J."/>
            <person name="Sanka R."/>
            <person name="Torralba M."/>
            <person name="Gillis M."/>
            <person name="Haft D.H."/>
            <person name="Methe B."/>
            <person name="Sutton G."/>
            <person name="Nelson K.E."/>
        </authorList>
    </citation>
    <scope>NUCLEOTIDE SEQUENCE [LARGE SCALE GENOMIC DNA]</scope>
    <source>
        <strain evidence="7 8">DNF00424</strain>
    </source>
</reference>
<dbReference type="PROSITE" id="PS00170">
    <property type="entry name" value="CSA_PPIASE_1"/>
    <property type="match status" value="1"/>
</dbReference>
<dbReference type="PANTHER" id="PTHR45625:SF4">
    <property type="entry name" value="PEPTIDYLPROLYL ISOMERASE DOMAIN AND WD REPEAT-CONTAINING PROTEIN 1"/>
    <property type="match status" value="1"/>
</dbReference>
<dbReference type="InterPro" id="IPR020892">
    <property type="entry name" value="Cyclophilin-type_PPIase_CS"/>
</dbReference>
<dbReference type="Pfam" id="PF00160">
    <property type="entry name" value="Pro_isomerase"/>
    <property type="match status" value="1"/>
</dbReference>
<evidence type="ECO:0000256" key="2">
    <source>
        <dbReference type="ARBA" id="ARBA00007365"/>
    </source>
</evidence>
<evidence type="ECO:0000256" key="3">
    <source>
        <dbReference type="ARBA" id="ARBA00023110"/>
    </source>
</evidence>